<dbReference type="SUPFAM" id="SSF103473">
    <property type="entry name" value="MFS general substrate transporter"/>
    <property type="match status" value="1"/>
</dbReference>
<feature type="transmembrane region" description="Helical" evidence="8">
    <location>
        <begin position="350"/>
        <end position="370"/>
    </location>
</feature>
<evidence type="ECO:0000256" key="5">
    <source>
        <dbReference type="ARBA" id="ARBA00023136"/>
    </source>
</evidence>
<feature type="transmembrane region" description="Helical" evidence="8">
    <location>
        <begin position="376"/>
        <end position="398"/>
    </location>
</feature>
<dbReference type="AlphaFoldDB" id="A0A9W9I0F3"/>
<keyword evidence="5 8" id="KW-0472">Membrane</keyword>
<keyword evidence="3 8" id="KW-0812">Transmembrane</keyword>
<dbReference type="GO" id="GO:0016020">
    <property type="term" value="C:membrane"/>
    <property type="evidence" value="ECO:0007669"/>
    <property type="project" value="UniProtKB-SubCell"/>
</dbReference>
<evidence type="ECO:0000256" key="6">
    <source>
        <dbReference type="ARBA" id="ARBA00037968"/>
    </source>
</evidence>
<comment type="similarity">
    <text evidence="6">Belongs to the major facilitator superfamily. Allantoate permease family.</text>
</comment>
<feature type="transmembrane region" description="Helical" evidence="8">
    <location>
        <begin position="139"/>
        <end position="161"/>
    </location>
</feature>
<reference evidence="9" key="2">
    <citation type="journal article" date="2023" name="IMA Fungus">
        <title>Comparative genomic study of the Penicillium genus elucidates a diverse pangenome and 15 lateral gene transfer events.</title>
        <authorList>
            <person name="Petersen C."/>
            <person name="Sorensen T."/>
            <person name="Nielsen M.R."/>
            <person name="Sondergaard T.E."/>
            <person name="Sorensen J.L."/>
            <person name="Fitzpatrick D.A."/>
            <person name="Frisvad J.C."/>
            <person name="Nielsen K.L."/>
        </authorList>
    </citation>
    <scope>NUCLEOTIDE SEQUENCE</scope>
    <source>
        <strain evidence="9">IBT 21917</strain>
    </source>
</reference>
<dbReference type="GO" id="GO:0022857">
    <property type="term" value="F:transmembrane transporter activity"/>
    <property type="evidence" value="ECO:0007669"/>
    <property type="project" value="InterPro"/>
</dbReference>
<feature type="transmembrane region" description="Helical" evidence="8">
    <location>
        <begin position="447"/>
        <end position="467"/>
    </location>
</feature>
<dbReference type="EMBL" id="JAPQKO010000005">
    <property type="protein sequence ID" value="KAJ5161604.1"/>
    <property type="molecule type" value="Genomic_DNA"/>
</dbReference>
<dbReference type="InterPro" id="IPR011701">
    <property type="entry name" value="MFS"/>
</dbReference>
<comment type="subcellular location">
    <subcellularLocation>
        <location evidence="1">Membrane</location>
        <topology evidence="1">Multi-pass membrane protein</topology>
    </subcellularLocation>
</comment>
<proteinExistence type="inferred from homology"/>
<name>A0A9W9I0F3_9EURO</name>
<dbReference type="PANTHER" id="PTHR43791:SF39">
    <property type="entry name" value="TRANSPORTER LIZ1_SEO1, PUTATIVE (AFU_ORTHOLOGUE AFUA_3G00980)-RELATED"/>
    <property type="match status" value="1"/>
</dbReference>
<evidence type="ECO:0000313" key="10">
    <source>
        <dbReference type="Proteomes" id="UP001146351"/>
    </source>
</evidence>
<evidence type="ECO:0000256" key="4">
    <source>
        <dbReference type="ARBA" id="ARBA00022989"/>
    </source>
</evidence>
<keyword evidence="10" id="KW-1185">Reference proteome</keyword>
<dbReference type="Proteomes" id="UP001146351">
    <property type="component" value="Unassembled WGS sequence"/>
</dbReference>
<evidence type="ECO:0000256" key="2">
    <source>
        <dbReference type="ARBA" id="ARBA00022448"/>
    </source>
</evidence>
<dbReference type="InterPro" id="IPR036259">
    <property type="entry name" value="MFS_trans_sf"/>
</dbReference>
<feature type="transmembrane region" description="Helical" evidence="8">
    <location>
        <begin position="113"/>
        <end position="133"/>
    </location>
</feature>
<dbReference type="PANTHER" id="PTHR43791">
    <property type="entry name" value="PERMEASE-RELATED"/>
    <property type="match status" value="1"/>
</dbReference>
<feature type="transmembrane region" description="Helical" evidence="8">
    <location>
        <begin position="87"/>
        <end position="106"/>
    </location>
</feature>
<organism evidence="9 10">
    <name type="scientific">Penicillium capsulatum</name>
    <dbReference type="NCBI Taxonomy" id="69766"/>
    <lineage>
        <taxon>Eukaryota</taxon>
        <taxon>Fungi</taxon>
        <taxon>Dikarya</taxon>
        <taxon>Ascomycota</taxon>
        <taxon>Pezizomycotina</taxon>
        <taxon>Eurotiomycetes</taxon>
        <taxon>Eurotiomycetidae</taxon>
        <taxon>Eurotiales</taxon>
        <taxon>Aspergillaceae</taxon>
        <taxon>Penicillium</taxon>
    </lineage>
</organism>
<evidence type="ECO:0000256" key="7">
    <source>
        <dbReference type="SAM" id="MobiDB-lite"/>
    </source>
</evidence>
<dbReference type="FunFam" id="1.20.1250.20:FF:000065">
    <property type="entry name" value="Putative MFS pantothenate transporter"/>
    <property type="match status" value="1"/>
</dbReference>
<dbReference type="OrthoDB" id="3639251at2759"/>
<keyword evidence="4 8" id="KW-1133">Transmembrane helix</keyword>
<keyword evidence="2" id="KW-0813">Transport</keyword>
<evidence type="ECO:0000256" key="3">
    <source>
        <dbReference type="ARBA" id="ARBA00022692"/>
    </source>
</evidence>
<dbReference type="Gene3D" id="1.20.1250.20">
    <property type="entry name" value="MFS general substrate transporter like domains"/>
    <property type="match status" value="1"/>
</dbReference>
<dbReference type="Pfam" id="PF07690">
    <property type="entry name" value="MFS_1"/>
    <property type="match status" value="1"/>
</dbReference>
<comment type="caution">
    <text evidence="9">The sequence shown here is derived from an EMBL/GenBank/DDBJ whole genome shotgun (WGS) entry which is preliminary data.</text>
</comment>
<evidence type="ECO:0000256" key="1">
    <source>
        <dbReference type="ARBA" id="ARBA00004141"/>
    </source>
</evidence>
<evidence type="ECO:0000313" key="9">
    <source>
        <dbReference type="EMBL" id="KAJ5161604.1"/>
    </source>
</evidence>
<evidence type="ECO:0000256" key="8">
    <source>
        <dbReference type="SAM" id="Phobius"/>
    </source>
</evidence>
<accession>A0A9W9I0F3</accession>
<evidence type="ECO:0008006" key="11">
    <source>
        <dbReference type="Google" id="ProtNLM"/>
    </source>
</evidence>
<gene>
    <name evidence="9" type="ORF">N7492_006996</name>
</gene>
<feature type="transmembrane region" description="Helical" evidence="8">
    <location>
        <begin position="206"/>
        <end position="229"/>
    </location>
</feature>
<reference evidence="9" key="1">
    <citation type="submission" date="2022-11" db="EMBL/GenBank/DDBJ databases">
        <authorList>
            <person name="Petersen C."/>
        </authorList>
    </citation>
    <scope>NUCLEOTIDE SEQUENCE</scope>
    <source>
        <strain evidence="9">IBT 21917</strain>
    </source>
</reference>
<feature type="transmembrane region" description="Helical" evidence="8">
    <location>
        <begin position="173"/>
        <end position="194"/>
    </location>
</feature>
<protein>
    <recommendedName>
        <fullName evidence="11">Major facilitator superfamily (MFS) profile domain-containing protein</fullName>
    </recommendedName>
</protein>
<sequence>MTEKYDRGDTRISTRDSVHSSEDQPKTIRRWFHWHEPGTSKAEKWLIFKLDFFILTYTCLDQQNVSNAYVSGMKEDLHLKGNELNWFITYCNIGIIVGGPIITAGLTVVKPRFLLPLCSLVWSLFVLFMYKVQSAQTMYILRFFAGFFESAVMPGSFYIIGSWYRASEISRRCTMFMFASVGGGMFSGYIQAGLHANMNGRMGLASWRWVFIFDFILGLPVILLGIFCCPDEPKGPKPWWLSDQEQKMCIQRLADDKRDAGDTKWDLAALKRIFSSWQLYGFCMAWTCWELTCGVNLNRWMSLFLKSLKVDGHAKFSIEQINDLPTVIGCVEMAWMFLSSMLADRFQAHAWIIVGLGAVHLFAYIVFLVWSSNIHFLMAAYYLCSAYGAIAPLISAWLNSCCGGDKQLRALATSVMFSIGYAAETPAQQYLFPTTDAPRFEKTRGFVFGIVWVAMLMVWCGVVLPILERRFGHRHAKGERVESVQASR</sequence>
<feature type="region of interest" description="Disordered" evidence="7">
    <location>
        <begin position="1"/>
        <end position="21"/>
    </location>
</feature>